<name>A0A7S1CZD9_CYCTE</name>
<evidence type="ECO:0000313" key="2">
    <source>
        <dbReference type="EMBL" id="CAD8931748.1"/>
    </source>
</evidence>
<feature type="compositionally biased region" description="Basic residues" evidence="1">
    <location>
        <begin position="127"/>
        <end position="140"/>
    </location>
</feature>
<dbReference type="AlphaFoldDB" id="A0A7S1CZD9"/>
<sequence length="147" mass="16160">MIQCGGGNPEGITDEMQQAPPLQQLTNVGVGQTEEGDLNVSFSSSSESVGTTATESSLILLPTSIWRQTTSFLFCIQEIMMDVIGTSAECNLAKNAEVLEDPYAQYLVSPTGRSIPKGEKAESIANQRRRRRARRRKVVRKERDGLK</sequence>
<reference evidence="2" key="1">
    <citation type="submission" date="2021-01" db="EMBL/GenBank/DDBJ databases">
        <authorList>
            <person name="Corre E."/>
            <person name="Pelletier E."/>
            <person name="Niang G."/>
            <person name="Scheremetjew M."/>
            <person name="Finn R."/>
            <person name="Kale V."/>
            <person name="Holt S."/>
            <person name="Cochrane G."/>
            <person name="Meng A."/>
            <person name="Brown T."/>
            <person name="Cohen L."/>
        </authorList>
    </citation>
    <scope>NUCLEOTIDE SEQUENCE</scope>
    <source>
        <strain evidence="2">ECT3854</strain>
    </source>
</reference>
<feature type="region of interest" description="Disordered" evidence="1">
    <location>
        <begin position="109"/>
        <end position="147"/>
    </location>
</feature>
<accession>A0A7S1CZD9</accession>
<proteinExistence type="predicted"/>
<dbReference type="EMBL" id="HBFW01004253">
    <property type="protein sequence ID" value="CAD8931748.1"/>
    <property type="molecule type" value="Transcribed_RNA"/>
</dbReference>
<organism evidence="2">
    <name type="scientific">Cyclophora tenuis</name>
    <name type="common">Marine diatom</name>
    <dbReference type="NCBI Taxonomy" id="216820"/>
    <lineage>
        <taxon>Eukaryota</taxon>
        <taxon>Sar</taxon>
        <taxon>Stramenopiles</taxon>
        <taxon>Ochrophyta</taxon>
        <taxon>Bacillariophyta</taxon>
        <taxon>Fragilariophyceae</taxon>
        <taxon>Fragilariophycidae</taxon>
        <taxon>Cyclophorales</taxon>
        <taxon>Cyclophoraceae</taxon>
        <taxon>Cyclophora</taxon>
    </lineage>
</organism>
<protein>
    <submittedName>
        <fullName evidence="2">Uncharacterized protein</fullName>
    </submittedName>
</protein>
<gene>
    <name evidence="2" type="ORF">CTEN0397_LOCUS2770</name>
</gene>
<evidence type="ECO:0000256" key="1">
    <source>
        <dbReference type="SAM" id="MobiDB-lite"/>
    </source>
</evidence>